<gene>
    <name evidence="8" type="ORF">CYMTET_51264</name>
</gene>
<evidence type="ECO:0000256" key="2">
    <source>
        <dbReference type="ARBA" id="ARBA00022692"/>
    </source>
</evidence>
<dbReference type="EMBL" id="LGRX02034118">
    <property type="protein sequence ID" value="KAK3238748.1"/>
    <property type="molecule type" value="Genomic_DNA"/>
</dbReference>
<name>A0AAE0ES04_9CHLO</name>
<dbReference type="GO" id="GO:0005789">
    <property type="term" value="C:endoplasmic reticulum membrane"/>
    <property type="evidence" value="ECO:0007669"/>
    <property type="project" value="TreeGrafter"/>
</dbReference>
<dbReference type="Gene3D" id="1.10.287.110">
    <property type="entry name" value="DnaJ domain"/>
    <property type="match status" value="1"/>
</dbReference>
<evidence type="ECO:0000259" key="7">
    <source>
        <dbReference type="PROSITE" id="PS50076"/>
    </source>
</evidence>
<keyword evidence="4 6" id="KW-0472">Membrane</keyword>
<sequence>MYCEDDNCYDLLGVKADATDKEIKKAYRKLSLQYHPDKNSEPGALEIFKKFANAYEMVGNEERRKEYDYALEHPEMMLYNRYRYYRAEVQTDWRLVVTFFVIVTSICQHLYWKSSYKQAIEHAKSTPIYRNRLRALELEQAQADSSTSKKGAKTKGKGDVAIKKEHTEAAHEALELQLNIVGGFSKPDWKDILVVQLFLFPANCGKYVWWCLLWVMNYQLLKRPYTAEDAMYITGKLIKCPRSIWSTMDEERKQDLVGRELWIPENLVAYKKEQQLAADRGKAGSK</sequence>
<evidence type="ECO:0000256" key="3">
    <source>
        <dbReference type="ARBA" id="ARBA00022989"/>
    </source>
</evidence>
<evidence type="ECO:0000256" key="1">
    <source>
        <dbReference type="ARBA" id="ARBA00004141"/>
    </source>
</evidence>
<evidence type="ECO:0000256" key="6">
    <source>
        <dbReference type="SAM" id="Phobius"/>
    </source>
</evidence>
<dbReference type="AlphaFoldDB" id="A0AAE0ES04"/>
<dbReference type="Pfam" id="PF00226">
    <property type="entry name" value="DnaJ"/>
    <property type="match status" value="1"/>
</dbReference>
<accession>A0AAE0ES04</accession>
<keyword evidence="2 6" id="KW-0812">Transmembrane</keyword>
<dbReference type="PANTHER" id="PTHR44176">
    <property type="entry name" value="DNAJ HOMOLOG SUBFAMILY C MEMBER 25"/>
    <property type="match status" value="1"/>
</dbReference>
<feature type="transmembrane region" description="Helical" evidence="6">
    <location>
        <begin position="93"/>
        <end position="112"/>
    </location>
</feature>
<dbReference type="InterPro" id="IPR036869">
    <property type="entry name" value="J_dom_sf"/>
</dbReference>
<dbReference type="SMART" id="SM00271">
    <property type="entry name" value="DnaJ"/>
    <property type="match status" value="1"/>
</dbReference>
<comment type="subcellular location">
    <subcellularLocation>
        <location evidence="1">Membrane</location>
        <topology evidence="1">Multi-pass membrane protein</topology>
    </subcellularLocation>
</comment>
<dbReference type="PRINTS" id="PR00625">
    <property type="entry name" value="JDOMAIN"/>
</dbReference>
<keyword evidence="9" id="KW-1185">Reference proteome</keyword>
<comment type="caution">
    <text evidence="8">The sequence shown here is derived from an EMBL/GenBank/DDBJ whole genome shotgun (WGS) entry which is preliminary data.</text>
</comment>
<organism evidence="8 9">
    <name type="scientific">Cymbomonas tetramitiformis</name>
    <dbReference type="NCBI Taxonomy" id="36881"/>
    <lineage>
        <taxon>Eukaryota</taxon>
        <taxon>Viridiplantae</taxon>
        <taxon>Chlorophyta</taxon>
        <taxon>Pyramimonadophyceae</taxon>
        <taxon>Pyramimonadales</taxon>
        <taxon>Pyramimonadaceae</taxon>
        <taxon>Cymbomonas</taxon>
    </lineage>
</organism>
<dbReference type="PROSITE" id="PS50076">
    <property type="entry name" value="DNAJ_2"/>
    <property type="match status" value="1"/>
</dbReference>
<evidence type="ECO:0000313" key="9">
    <source>
        <dbReference type="Proteomes" id="UP001190700"/>
    </source>
</evidence>
<dbReference type="CDD" id="cd06257">
    <property type="entry name" value="DnaJ"/>
    <property type="match status" value="1"/>
</dbReference>
<dbReference type="Proteomes" id="UP001190700">
    <property type="component" value="Unassembled WGS sequence"/>
</dbReference>
<evidence type="ECO:0000256" key="4">
    <source>
        <dbReference type="ARBA" id="ARBA00023136"/>
    </source>
</evidence>
<dbReference type="GO" id="GO:0006457">
    <property type="term" value="P:protein folding"/>
    <property type="evidence" value="ECO:0007669"/>
    <property type="project" value="InterPro"/>
</dbReference>
<reference evidence="8 9" key="1">
    <citation type="journal article" date="2015" name="Genome Biol. Evol.">
        <title>Comparative Genomics of a Bacterivorous Green Alga Reveals Evolutionary Causalities and Consequences of Phago-Mixotrophic Mode of Nutrition.</title>
        <authorList>
            <person name="Burns J.A."/>
            <person name="Paasch A."/>
            <person name="Narechania A."/>
            <person name="Kim E."/>
        </authorList>
    </citation>
    <scope>NUCLEOTIDE SEQUENCE [LARGE SCALE GENOMIC DNA]</scope>
    <source>
        <strain evidence="8 9">PLY_AMNH</strain>
    </source>
</reference>
<evidence type="ECO:0000313" key="8">
    <source>
        <dbReference type="EMBL" id="KAK3238748.1"/>
    </source>
</evidence>
<keyword evidence="3 6" id="KW-1133">Transmembrane helix</keyword>
<feature type="domain" description="J" evidence="7">
    <location>
        <begin position="7"/>
        <end position="71"/>
    </location>
</feature>
<feature type="non-terminal residue" evidence="8">
    <location>
        <position position="286"/>
    </location>
</feature>
<evidence type="ECO:0000256" key="5">
    <source>
        <dbReference type="ARBA" id="ARBA00023186"/>
    </source>
</evidence>
<protein>
    <recommendedName>
        <fullName evidence="7">J domain-containing protein</fullName>
    </recommendedName>
</protein>
<dbReference type="SUPFAM" id="SSF46565">
    <property type="entry name" value="Chaperone J-domain"/>
    <property type="match status" value="1"/>
</dbReference>
<keyword evidence="5" id="KW-0143">Chaperone</keyword>
<dbReference type="InterPro" id="IPR001623">
    <property type="entry name" value="DnaJ_domain"/>
</dbReference>
<proteinExistence type="predicted"/>
<dbReference type="InterPro" id="IPR044632">
    <property type="entry name" value="DNAJC25-like"/>
</dbReference>
<dbReference type="PANTHER" id="PTHR44176:SF1">
    <property type="entry name" value="DNAJ HOMOLOG SUBFAMILY C MEMBER 25"/>
    <property type="match status" value="1"/>
</dbReference>